<keyword evidence="4" id="KW-0732">Signal</keyword>
<dbReference type="PANTHER" id="PTHR12587">
    <property type="entry name" value="LAR INTERACTING PROTEIN LIP -RELATED PROTEIN"/>
    <property type="match status" value="1"/>
</dbReference>
<evidence type="ECO:0000256" key="8">
    <source>
        <dbReference type="ARBA" id="ARBA00023157"/>
    </source>
</evidence>
<dbReference type="GO" id="GO:0048786">
    <property type="term" value="C:presynaptic active zone"/>
    <property type="evidence" value="ECO:0007669"/>
    <property type="project" value="TreeGrafter"/>
</dbReference>
<evidence type="ECO:0000256" key="4">
    <source>
        <dbReference type="ARBA" id="ARBA00022729"/>
    </source>
</evidence>
<feature type="compositionally biased region" description="Basic and acidic residues" evidence="13">
    <location>
        <begin position="1272"/>
        <end position="1284"/>
    </location>
</feature>
<dbReference type="InterPro" id="IPR029515">
    <property type="entry name" value="Liprin"/>
</dbReference>
<evidence type="ECO:0000256" key="5">
    <source>
        <dbReference type="ARBA" id="ARBA00022737"/>
    </source>
</evidence>
<feature type="compositionally biased region" description="Low complexity" evidence="13">
    <location>
        <begin position="331"/>
        <end position="340"/>
    </location>
</feature>
<dbReference type="GO" id="GO:0007165">
    <property type="term" value="P:signal transduction"/>
    <property type="evidence" value="ECO:0007669"/>
    <property type="project" value="UniProtKB-ARBA"/>
</dbReference>
<feature type="region of interest" description="Disordered" evidence="13">
    <location>
        <begin position="2011"/>
        <end position="2093"/>
    </location>
</feature>
<dbReference type="InterPro" id="IPR034024">
    <property type="entry name" value="TNFRSF10_N"/>
</dbReference>
<dbReference type="Pfam" id="PF00020">
    <property type="entry name" value="TNFR_c6"/>
    <property type="match status" value="4"/>
</dbReference>
<feature type="domain" description="TNFR-Cys" evidence="14">
    <location>
        <begin position="885"/>
        <end position="924"/>
    </location>
</feature>
<feature type="repeat" description="TNFR-Cys" evidence="11">
    <location>
        <begin position="265"/>
        <end position="304"/>
    </location>
</feature>
<dbReference type="PROSITE" id="PS50050">
    <property type="entry name" value="TNFR_NGFR_2"/>
    <property type="match status" value="4"/>
</dbReference>
<feature type="compositionally biased region" description="Low complexity" evidence="13">
    <location>
        <begin position="1600"/>
        <end position="1609"/>
    </location>
</feature>
<dbReference type="EMBL" id="JAKZEL010000007">
    <property type="protein sequence ID" value="KAI4542334.1"/>
    <property type="molecule type" value="Genomic_DNA"/>
</dbReference>
<feature type="compositionally biased region" description="Basic and acidic residues" evidence="13">
    <location>
        <begin position="2071"/>
        <end position="2083"/>
    </location>
</feature>
<keyword evidence="12" id="KW-0175">Coiled coil</keyword>
<feature type="disulfide bond" evidence="11">
    <location>
        <begin position="906"/>
        <end position="924"/>
    </location>
</feature>
<comment type="subcellular location">
    <subcellularLocation>
        <location evidence="1">Membrane</location>
        <topology evidence="1">Single-pass type I membrane protein</topology>
    </subcellularLocation>
</comment>
<dbReference type="FunFam" id="2.10.50.10:FF:000016">
    <property type="entry name" value="Tumor necrosis factor receptor superfamily member 10B"/>
    <property type="match status" value="3"/>
</dbReference>
<dbReference type="SMART" id="SM00208">
    <property type="entry name" value="TNFR"/>
    <property type="match status" value="5"/>
</dbReference>
<evidence type="ECO:0000256" key="6">
    <source>
        <dbReference type="ARBA" id="ARBA00022989"/>
    </source>
</evidence>
<evidence type="ECO:0000256" key="11">
    <source>
        <dbReference type="PROSITE-ProRule" id="PRU00206"/>
    </source>
</evidence>
<feature type="compositionally biased region" description="Basic and acidic residues" evidence="13">
    <location>
        <begin position="2013"/>
        <end position="2025"/>
    </location>
</feature>
<feature type="disulfide bond" evidence="11">
    <location>
        <begin position="286"/>
        <end position="304"/>
    </location>
</feature>
<feature type="compositionally biased region" description="Basic and acidic residues" evidence="13">
    <location>
        <begin position="428"/>
        <end position="446"/>
    </location>
</feature>
<reference evidence="15" key="1">
    <citation type="submission" date="2022-03" db="EMBL/GenBank/DDBJ databases">
        <title>Genomic analyses of argali, domestic sheep and their hybrids provide insights into chromosomal evolution, heterosis and genetic basis of agronomic traits.</title>
        <authorList>
            <person name="Li M."/>
        </authorList>
    </citation>
    <scope>NUCLEOTIDE SEQUENCE</scope>
    <source>
        <strain evidence="15">CAU-MHL-2022a</strain>
        <tissue evidence="15">Skin</tissue>
    </source>
</reference>
<evidence type="ECO:0000256" key="2">
    <source>
        <dbReference type="ARBA" id="ARBA00022692"/>
    </source>
</evidence>
<keyword evidence="16" id="KW-1185">Reference proteome</keyword>
<keyword evidence="7" id="KW-0472">Membrane</keyword>
<feature type="region of interest" description="Disordered" evidence="13">
    <location>
        <begin position="1769"/>
        <end position="1793"/>
    </location>
</feature>
<keyword evidence="6" id="KW-1133">Transmembrane helix</keyword>
<feature type="domain" description="TNFR-Cys" evidence="14">
    <location>
        <begin position="827"/>
        <end position="884"/>
    </location>
</feature>
<feature type="region of interest" description="Disordered" evidence="13">
    <location>
        <begin position="315"/>
        <end position="341"/>
    </location>
</feature>
<feature type="region of interest" description="Disordered" evidence="13">
    <location>
        <begin position="426"/>
        <end position="446"/>
    </location>
</feature>
<keyword evidence="10" id="KW-0325">Glycoprotein</keyword>
<dbReference type="GO" id="GO:0016020">
    <property type="term" value="C:membrane"/>
    <property type="evidence" value="ECO:0007669"/>
    <property type="project" value="UniProtKB-SubCell"/>
</dbReference>
<keyword evidence="5" id="KW-0677">Repeat</keyword>
<feature type="domain" description="TNFR-Cys" evidence="14">
    <location>
        <begin position="207"/>
        <end position="264"/>
    </location>
</feature>
<dbReference type="Gene3D" id="2.10.50.10">
    <property type="entry name" value="Tumor Necrosis Factor Receptor, subunit A, domain 2"/>
    <property type="match status" value="7"/>
</dbReference>
<feature type="disulfide bond" evidence="11">
    <location>
        <begin position="866"/>
        <end position="884"/>
    </location>
</feature>
<feature type="disulfide bond" evidence="11">
    <location>
        <begin position="863"/>
        <end position="876"/>
    </location>
</feature>
<dbReference type="GO" id="GO:0004888">
    <property type="term" value="F:transmembrane signaling receptor activity"/>
    <property type="evidence" value="ECO:0007669"/>
    <property type="project" value="UniProtKB-ARBA"/>
</dbReference>
<evidence type="ECO:0000256" key="13">
    <source>
        <dbReference type="SAM" id="MobiDB-lite"/>
    </source>
</evidence>
<evidence type="ECO:0000313" key="15">
    <source>
        <dbReference type="EMBL" id="KAI4542334.1"/>
    </source>
</evidence>
<comment type="caution">
    <text evidence="15">The sequence shown here is derived from an EMBL/GenBank/DDBJ whole genome shotgun (WGS) entry which is preliminary data.</text>
</comment>
<evidence type="ECO:0000256" key="3">
    <source>
        <dbReference type="ARBA" id="ARBA00022703"/>
    </source>
</evidence>
<dbReference type="FunFam" id="2.10.50.10:FF:000004">
    <property type="entry name" value="Tumor necrosis factor receptor superfamily member 6"/>
    <property type="match status" value="2"/>
</dbReference>
<feature type="coiled-coil region" evidence="12">
    <location>
        <begin position="523"/>
        <end position="550"/>
    </location>
</feature>
<evidence type="ECO:0000259" key="14">
    <source>
        <dbReference type="PROSITE" id="PS50050"/>
    </source>
</evidence>
<dbReference type="Pfam" id="PF25526">
    <property type="entry name" value="LIP-1"/>
    <property type="match status" value="6"/>
</dbReference>
<feature type="region of interest" description="Disordered" evidence="13">
    <location>
        <begin position="1038"/>
        <end position="1063"/>
    </location>
</feature>
<evidence type="ECO:0000256" key="1">
    <source>
        <dbReference type="ARBA" id="ARBA00004479"/>
    </source>
</evidence>
<dbReference type="PANTHER" id="PTHR12587:SF15">
    <property type="entry name" value="LIPRIN-ALPHA-1"/>
    <property type="match status" value="1"/>
</dbReference>
<dbReference type="InterPro" id="IPR057892">
    <property type="entry name" value="LIP-1_CC2"/>
</dbReference>
<keyword evidence="9" id="KW-0675">Receptor</keyword>
<feature type="region of interest" description="Disordered" evidence="13">
    <location>
        <begin position="619"/>
        <end position="639"/>
    </location>
</feature>
<evidence type="ECO:0000313" key="16">
    <source>
        <dbReference type="Proteomes" id="UP001214576"/>
    </source>
</evidence>
<feature type="region of interest" description="Disordered" evidence="13">
    <location>
        <begin position="1584"/>
        <end position="1610"/>
    </location>
</feature>
<dbReference type="InterPro" id="IPR001368">
    <property type="entry name" value="TNFR/NGFR_Cys_rich_reg"/>
</dbReference>
<organism evidence="15 16">
    <name type="scientific">Ovis ammon polii</name>
    <dbReference type="NCBI Taxonomy" id="230172"/>
    <lineage>
        <taxon>Eukaryota</taxon>
        <taxon>Metazoa</taxon>
        <taxon>Chordata</taxon>
        <taxon>Craniata</taxon>
        <taxon>Vertebrata</taxon>
        <taxon>Euteleostomi</taxon>
        <taxon>Mammalia</taxon>
        <taxon>Eutheria</taxon>
        <taxon>Laurasiatheria</taxon>
        <taxon>Artiodactyla</taxon>
        <taxon>Ruminantia</taxon>
        <taxon>Pecora</taxon>
        <taxon>Bovidae</taxon>
        <taxon>Caprinae</taxon>
        <taxon>Ovis</taxon>
    </lineage>
</organism>
<feature type="region of interest" description="Disordered" evidence="13">
    <location>
        <begin position="792"/>
        <end position="819"/>
    </location>
</feature>
<evidence type="ECO:0000256" key="10">
    <source>
        <dbReference type="ARBA" id="ARBA00023180"/>
    </source>
</evidence>
<dbReference type="GO" id="GO:0050808">
    <property type="term" value="P:synapse organization"/>
    <property type="evidence" value="ECO:0007669"/>
    <property type="project" value="TreeGrafter"/>
</dbReference>
<dbReference type="Proteomes" id="UP001214576">
    <property type="component" value="Unassembled WGS sequence"/>
</dbReference>
<gene>
    <name evidence="15" type="ORF">MG293_007713</name>
</gene>
<keyword evidence="2" id="KW-0812">Transmembrane</keyword>
<feature type="compositionally biased region" description="Basic and acidic residues" evidence="13">
    <location>
        <begin position="1772"/>
        <end position="1793"/>
    </location>
</feature>
<protein>
    <recommendedName>
        <fullName evidence="14">TNFR-Cys domain-containing protein</fullName>
    </recommendedName>
</protein>
<feature type="compositionally biased region" description="Polar residues" evidence="13">
    <location>
        <begin position="2043"/>
        <end position="2053"/>
    </location>
</feature>
<keyword evidence="3" id="KW-0053">Apoptosis</keyword>
<keyword evidence="8 11" id="KW-1015">Disulfide bond</keyword>
<dbReference type="CDD" id="cd10580">
    <property type="entry name" value="TNFRSF10"/>
    <property type="match status" value="2"/>
</dbReference>
<name>A0AAD4YC07_OVIAM</name>
<feature type="region of interest" description="Disordered" evidence="13">
    <location>
        <begin position="1213"/>
        <end position="1289"/>
    </location>
</feature>
<accession>A0AAD4YC07</accession>
<feature type="disulfide bond" evidence="11">
    <location>
        <begin position="246"/>
        <end position="264"/>
    </location>
</feature>
<sequence>MGRRRARLWALFQCCIPKAKAKTRKNLASAQVLEAEWPEELATSTEEFKMCWKQLLAREEEIALLTAERDHTRLLLEHLECLVSQYIPSLQMTAGKWQAQSPAGMTRELEVLKALKSLFEHHKALDKKAMAQKEDMEKRITPLEKRYLAAQHEAISVHNLNDKLENEIAKKDSVHRQVKPASAMSVRKDEIDQQSSAPLEGSLQQNLCLPGFYMEEASGGCAPRTDGTEDTSHSNTLPSCLPCTTCKSGEEEKNRCTPTKDTECQCKPGTFHEDALEFCQNCSTGCPDGKVMVKDCTPWSDIKCVDQESVALAHGEAPVPGEPAATSQTLPVTPSPSSGPSGQGIGVVTGLGNAIVLIGWVVWCFLKGLFDECWRKEDKDRQLQECLELAEQKLQQMLLEVEAELAQRVAALSKVLQLRVTAAQSSVRQREEMNGEHNEHSSDTVDKRLSVSDERLQLHLQERTAALEDKVQPLKDQDRERGQQASVLANVAQVLERDEGVSDGEGDGVTLFSVPALLSPSGQADAKSLAVRIQEQLDKINEQIRLLLANFTLTSLPQLPAVQEEVEDEKTTIKGETSTSALLRSLRLDRLMGSLRTASDEDIGDAHNCQLYEKRYKMTRPPSNVKPRPPPPAVPSAGPAADGVLCMASHEDMRDAHKSWQHLRKNSKCAGSSFSRERKKSLCSQQKGTIPGSLLLEHLECLVSQYIPSLQMTAGKWQAQSPAGMTRELEVLKALKSLFEHHKALDKKAMAQKEDMENRITTLEKRYLAAQHEAISVYNLDDNLENEIAKKDSMHRQVKPASATSVRKDEIDQQSSAPLEGSLQQNLCLPGFYMEEASGGCAPRTDGTEDTSHSNTLPSCLPCMTCKSGEEEKNRCTPTKDIECQCKPGTFHEDALEFCQNCSTGCPDGKVMVTDCTPWSDIKCVDQKSGPSGQGIGVVTGLGNAIVLIGWVVWCFLKGLFDECWRKKRSLVNQVAKLMLRQMGAIVANVIFEAMAQKEDMENRITTLEKRYLAAQHEAISVYNLDDNLENEIAKKDSMHRQARQGEEMNGEHHEHSSDTVDKRLSVSDERLQLHLQERTAALEDKVQPLKDQDQERGQQASVLANVAQVLERDEGVSDGEGDRVTLFSAPALLSPSGQADAKPLAMKIQEQLDKINEQIRLLLANFTLTSLPQLPAVQEEVEDEKTTIKGETLTSTLLRSLRLDRLMGSLHTASDEDIGDARKPPPAELSTPTGSQDGPGGKPNNSNSSQDSLQKAPKKKGIKSSIGRLLGKKEKGRPGHSSKEALGPAPGGNWYAQWNWEQTGACLCWDPWAKVCTQMSTFAFRARALAQELAASTEEFKMCWKQLLAREEEIALLTAERDHTRLLLEHLECLVSQYIPSLQMTAGKWQAQSPTGMTRELEVLKALKSLFEHHKALDKKKRSLVNRVAKPMLRQMGAFVANVMCEAMAQKEDMEKRITPLEKRYLAAQHEAISVYNLDDKLENEIAKKDSVHRQVVAFTELCLTFLVVNTEEGRILYGRSQWRLCPTHRWDRGHQSFKHPPFLLTLHDLQIRCPDGKVMVKDCTPWSDIKCVDQESVALAHGEAPVPGEPAATSQTLPVTPSPSSGPSGQGIGVVTGLGNAIVLIGWVVWCFLKGLFDECWRKKRSLVSRVAKPMLRQMGAIVANVMCEAMALKEDMENRITTLEKRYLAAQHEAISVYNLDDKLENEIANKDSMHRQEDKDRQLQECLELAEQKLQQMLLEVEAELAQRVAALSKVLQLRVTAAQSSARQKEEMNEEHNEHSSDTVDKRLSVSDERLQLHLQERTAALEDKVQPLKGQDQERGQQASVLANVAQVLERDEGVSDGEGDGVTLFSAPALLSPSGQADAKSLAVRIQEQLDKINEQIRPSLGSYNSLQNRIEPKGPPLGEQGALCLDAAGVLGALRPAWCHTRTAVPPVPSPRSEWPQAGDPAQDLAELPLTLFSSSSPLAELPAVQEEVEDEKTTIKGETSTSALLRSLRLDRLMGSLRTASDEDIRDARKPPPAELPTPTGSQDGPGGKPNNSNSSQDSLQKAPKKKGIKSSIGRLLGKKEKGRPGHSSKEALGPECPCDDTGSHDQLWSVLIESTAYPRHSLLAVEIWLQYCFERKQ</sequence>
<feature type="coiled-coil region" evidence="12">
    <location>
        <begin position="746"/>
        <end position="773"/>
    </location>
</feature>
<feature type="repeat" description="TNFR-Cys" evidence="11">
    <location>
        <begin position="885"/>
        <end position="924"/>
    </location>
</feature>
<feature type="coiled-coil region" evidence="12">
    <location>
        <begin position="991"/>
        <end position="1018"/>
    </location>
</feature>
<feature type="compositionally biased region" description="Polar residues" evidence="13">
    <location>
        <begin position="1244"/>
        <end position="1254"/>
    </location>
</feature>
<feature type="region of interest" description="Disordered" evidence="13">
    <location>
        <begin position="172"/>
        <end position="199"/>
    </location>
</feature>
<feature type="repeat" description="TNFR-Cys" evidence="11">
    <location>
        <begin position="827"/>
        <end position="884"/>
    </location>
</feature>
<feature type="domain" description="TNFR-Cys" evidence="14">
    <location>
        <begin position="265"/>
        <end position="304"/>
    </location>
</feature>
<feature type="repeat" description="TNFR-Cys" evidence="11">
    <location>
        <begin position="207"/>
        <end position="264"/>
    </location>
</feature>
<feature type="disulfide bond" evidence="11">
    <location>
        <begin position="243"/>
        <end position="256"/>
    </location>
</feature>
<comment type="caution">
    <text evidence="11">Lacks conserved residue(s) required for the propagation of feature annotation.</text>
</comment>
<dbReference type="SUPFAM" id="SSF57586">
    <property type="entry name" value="TNF receptor-like"/>
    <property type="match status" value="7"/>
</dbReference>
<evidence type="ECO:0000256" key="12">
    <source>
        <dbReference type="SAM" id="Coils"/>
    </source>
</evidence>
<dbReference type="GO" id="GO:0006915">
    <property type="term" value="P:apoptotic process"/>
    <property type="evidence" value="ECO:0007669"/>
    <property type="project" value="UniProtKB-KW"/>
</dbReference>
<evidence type="ECO:0000256" key="7">
    <source>
        <dbReference type="ARBA" id="ARBA00023136"/>
    </source>
</evidence>
<proteinExistence type="predicted"/>
<evidence type="ECO:0000256" key="9">
    <source>
        <dbReference type="ARBA" id="ARBA00023170"/>
    </source>
</evidence>